<reference evidence="3" key="1">
    <citation type="submission" date="2015-09" db="EMBL/GenBank/DDBJ databases">
        <authorList>
            <consortium name="Pathogen Informatics"/>
        </authorList>
    </citation>
    <scope>NUCLEOTIDE SEQUENCE [LARGE SCALE GENOMIC DNA]</scope>
    <source>
        <strain evidence="3">Lake Konstanz</strain>
    </source>
</reference>
<evidence type="ECO:0000256" key="1">
    <source>
        <dbReference type="SAM" id="MobiDB-lite"/>
    </source>
</evidence>
<gene>
    <name evidence="2" type="ORF">BSAL_58060</name>
</gene>
<organism evidence="2 3">
    <name type="scientific">Bodo saltans</name>
    <name type="common">Flagellated protozoan</name>
    <dbReference type="NCBI Taxonomy" id="75058"/>
    <lineage>
        <taxon>Eukaryota</taxon>
        <taxon>Discoba</taxon>
        <taxon>Euglenozoa</taxon>
        <taxon>Kinetoplastea</taxon>
        <taxon>Metakinetoplastina</taxon>
        <taxon>Eubodonida</taxon>
        <taxon>Bodonidae</taxon>
        <taxon>Bodo</taxon>
    </lineage>
</organism>
<feature type="compositionally biased region" description="Polar residues" evidence="1">
    <location>
        <begin position="65"/>
        <end position="79"/>
    </location>
</feature>
<keyword evidence="3" id="KW-1185">Reference proteome</keyword>
<dbReference type="VEuPathDB" id="TriTrypDB:BSAL_58060"/>
<proteinExistence type="predicted"/>
<dbReference type="EMBL" id="CYKH01000223">
    <property type="protein sequence ID" value="CUE99699.1"/>
    <property type="molecule type" value="Genomic_DNA"/>
</dbReference>
<sequence length="79" mass="8983">MDRWERLHFPQRTIVLVHAASHRFSANWLASVDVLSKKRCTNENILGARQRGTGRFFPPVKSGDSPFSENETSHKSSCV</sequence>
<evidence type="ECO:0000313" key="2">
    <source>
        <dbReference type="EMBL" id="CUE99699.1"/>
    </source>
</evidence>
<accession>A0A0S4IP45</accession>
<protein>
    <submittedName>
        <fullName evidence="2">Uncharacterized protein</fullName>
    </submittedName>
</protein>
<feature type="region of interest" description="Disordered" evidence="1">
    <location>
        <begin position="55"/>
        <end position="79"/>
    </location>
</feature>
<dbReference type="Proteomes" id="UP000051952">
    <property type="component" value="Unassembled WGS sequence"/>
</dbReference>
<evidence type="ECO:0000313" key="3">
    <source>
        <dbReference type="Proteomes" id="UP000051952"/>
    </source>
</evidence>
<dbReference type="AlphaFoldDB" id="A0A0S4IP45"/>
<name>A0A0S4IP45_BODSA</name>